<dbReference type="InterPro" id="IPR050863">
    <property type="entry name" value="CenT-Element_Derived"/>
</dbReference>
<dbReference type="GO" id="GO:0003677">
    <property type="term" value="F:DNA binding"/>
    <property type="evidence" value="ECO:0007669"/>
    <property type="project" value="TreeGrafter"/>
</dbReference>
<protein>
    <submittedName>
        <fullName evidence="2">8553_t:CDS:1</fullName>
    </submittedName>
</protein>
<proteinExistence type="predicted"/>
<reference evidence="2" key="1">
    <citation type="submission" date="2021-06" db="EMBL/GenBank/DDBJ databases">
        <authorList>
            <person name="Kallberg Y."/>
            <person name="Tangrot J."/>
            <person name="Rosling A."/>
        </authorList>
    </citation>
    <scope>NUCLEOTIDE SEQUENCE</scope>
    <source>
        <strain evidence="2">MA453B</strain>
    </source>
</reference>
<feature type="domain" description="DDE-1" evidence="1">
    <location>
        <begin position="65"/>
        <end position="189"/>
    </location>
</feature>
<dbReference type="EMBL" id="CAJVPY010010140">
    <property type="protein sequence ID" value="CAG8715894.1"/>
    <property type="molecule type" value="Genomic_DNA"/>
</dbReference>
<gene>
    <name evidence="2" type="ORF">DERYTH_LOCUS13934</name>
</gene>
<dbReference type="PANTHER" id="PTHR19303:SF74">
    <property type="entry name" value="POGO TRANSPOSABLE ELEMENT WITH KRAB DOMAIN"/>
    <property type="match status" value="1"/>
</dbReference>
<dbReference type="Proteomes" id="UP000789405">
    <property type="component" value="Unassembled WGS sequence"/>
</dbReference>
<dbReference type="GO" id="GO:0005634">
    <property type="term" value="C:nucleus"/>
    <property type="evidence" value="ECO:0007669"/>
    <property type="project" value="TreeGrafter"/>
</dbReference>
<evidence type="ECO:0000259" key="1">
    <source>
        <dbReference type="Pfam" id="PF03184"/>
    </source>
</evidence>
<sequence>MFPKDTSIIVQEFLKTACETTKKFEKKYILFFDETPVWFDMPRNSTLDFRGVREVRIRTTGNDKLRFTVVLGFTASGHKLPPMVIFKLKKVPKRVYPRDIIVAATTSGSINGDLMLSTYISKVIRARLDGFFKTKGVIFVDCHGSHIHDDVIKALNTEDLEVIKIPSGTTSVLQPPDVSVNKPFKISYELVCKWVSEVWKEIGQDLLIKSFDVTGLTLNPNGSEDLKMSSRLQAIVENRLEDAIVEESSEDEPIEDEEINCDGSDEEINIDKFIKEISNSGFDGETSNDEIDERNSDTNLMNKLDFSISYARFY</sequence>
<comment type="caution">
    <text evidence="2">The sequence shown here is derived from an EMBL/GenBank/DDBJ whole genome shotgun (WGS) entry which is preliminary data.</text>
</comment>
<dbReference type="PANTHER" id="PTHR19303">
    <property type="entry name" value="TRANSPOSON"/>
    <property type="match status" value="1"/>
</dbReference>
<dbReference type="OrthoDB" id="167555at2759"/>
<keyword evidence="3" id="KW-1185">Reference proteome</keyword>
<evidence type="ECO:0000313" key="3">
    <source>
        <dbReference type="Proteomes" id="UP000789405"/>
    </source>
</evidence>
<evidence type="ECO:0000313" key="2">
    <source>
        <dbReference type="EMBL" id="CAG8715894.1"/>
    </source>
</evidence>
<dbReference type="AlphaFoldDB" id="A0A9N9N9W8"/>
<dbReference type="Pfam" id="PF03184">
    <property type="entry name" value="DDE_1"/>
    <property type="match status" value="1"/>
</dbReference>
<dbReference type="InterPro" id="IPR004875">
    <property type="entry name" value="DDE_SF_endonuclease_dom"/>
</dbReference>
<name>A0A9N9N9W8_9GLOM</name>
<accession>A0A9N9N9W8</accession>
<organism evidence="2 3">
    <name type="scientific">Dentiscutata erythropus</name>
    <dbReference type="NCBI Taxonomy" id="1348616"/>
    <lineage>
        <taxon>Eukaryota</taxon>
        <taxon>Fungi</taxon>
        <taxon>Fungi incertae sedis</taxon>
        <taxon>Mucoromycota</taxon>
        <taxon>Glomeromycotina</taxon>
        <taxon>Glomeromycetes</taxon>
        <taxon>Diversisporales</taxon>
        <taxon>Gigasporaceae</taxon>
        <taxon>Dentiscutata</taxon>
    </lineage>
</organism>